<sequence length="269" mass="30692">MQASQVVTDTTPIERQGIQLCMRPIPIMHQNPIFKMYDQQATYPGKMPAFSKPTLDLETSLSHKPTADHKAGIETPQAILKPKHSLTLVSLATSKEAFGIPYFQRLTGDWETSIKMRPILQTIKKLGEEALAECKNLNPDIDRFDDQGEDVIVETYNLFRERLQAANMQDKFRNIITAMMDATENQNKNDKKHRVWLFRCLLSQAKRNSARRAKRRARKAVSQCSEKRARVKAPEAQEVESLARSTVAGQAHEVARRKREHVAISELIE</sequence>
<name>A0AAV9UKQ1_9PEZI</name>
<comment type="caution">
    <text evidence="1">The sequence shown here is derived from an EMBL/GenBank/DDBJ whole genome shotgun (WGS) entry which is preliminary data.</text>
</comment>
<evidence type="ECO:0000313" key="1">
    <source>
        <dbReference type="EMBL" id="KAK6343902.1"/>
    </source>
</evidence>
<gene>
    <name evidence="1" type="ORF">TWF696_007556</name>
</gene>
<proteinExistence type="predicted"/>
<dbReference type="Proteomes" id="UP001375240">
    <property type="component" value="Unassembled WGS sequence"/>
</dbReference>
<protein>
    <submittedName>
        <fullName evidence="1">Uncharacterized protein</fullName>
    </submittedName>
</protein>
<accession>A0AAV9UKQ1</accession>
<reference evidence="1 2" key="1">
    <citation type="submission" date="2019-10" db="EMBL/GenBank/DDBJ databases">
        <authorList>
            <person name="Palmer J.M."/>
        </authorList>
    </citation>
    <scope>NUCLEOTIDE SEQUENCE [LARGE SCALE GENOMIC DNA]</scope>
    <source>
        <strain evidence="1 2">TWF696</strain>
    </source>
</reference>
<organism evidence="1 2">
    <name type="scientific">Orbilia brochopaga</name>
    <dbReference type="NCBI Taxonomy" id="3140254"/>
    <lineage>
        <taxon>Eukaryota</taxon>
        <taxon>Fungi</taxon>
        <taxon>Dikarya</taxon>
        <taxon>Ascomycota</taxon>
        <taxon>Pezizomycotina</taxon>
        <taxon>Orbiliomycetes</taxon>
        <taxon>Orbiliales</taxon>
        <taxon>Orbiliaceae</taxon>
        <taxon>Orbilia</taxon>
    </lineage>
</organism>
<keyword evidence="2" id="KW-1185">Reference proteome</keyword>
<evidence type="ECO:0000313" key="2">
    <source>
        <dbReference type="Proteomes" id="UP001375240"/>
    </source>
</evidence>
<dbReference type="AlphaFoldDB" id="A0AAV9UKQ1"/>
<dbReference type="EMBL" id="JAVHNQ010000006">
    <property type="protein sequence ID" value="KAK6343902.1"/>
    <property type="molecule type" value="Genomic_DNA"/>
</dbReference>